<dbReference type="InterPro" id="IPR032830">
    <property type="entry name" value="XPB/Ssl2_N"/>
</dbReference>
<dbReference type="RefSeq" id="WP_136140748.1">
    <property type="nucleotide sequence ID" value="NZ_CP039247.1"/>
</dbReference>
<name>A0A4P7QGM9_9CORY</name>
<dbReference type="AlphaFoldDB" id="A0A4P7QGM9"/>
<dbReference type="Pfam" id="PF13625">
    <property type="entry name" value="Helicase_C_3"/>
    <property type="match status" value="1"/>
</dbReference>
<proteinExistence type="predicted"/>
<feature type="domain" description="Helicase XPB/Ssl2 N-terminal" evidence="2">
    <location>
        <begin position="448"/>
        <end position="557"/>
    </location>
</feature>
<evidence type="ECO:0000313" key="4">
    <source>
        <dbReference type="Proteomes" id="UP000296352"/>
    </source>
</evidence>
<keyword evidence="4" id="KW-1185">Reference proteome</keyword>
<reference evidence="3 4" key="1">
    <citation type="submission" date="2019-04" db="EMBL/GenBank/DDBJ databases">
        <title>Corynebacterium endometrii sp. nov., isolated from the uterus of a cow with endometritis.</title>
        <authorList>
            <person name="Ballas P."/>
            <person name="Ruckert C."/>
            <person name="Wagener K."/>
            <person name="Drillich M."/>
            <person name="Kaempfer P."/>
            <person name="Busse H.-J."/>
            <person name="Ehling-Schulz M."/>
        </authorList>
    </citation>
    <scope>NUCLEOTIDE SEQUENCE [LARGE SCALE GENOMIC DNA]</scope>
    <source>
        <strain evidence="3 4">LMM-1653</strain>
    </source>
</reference>
<evidence type="ECO:0000256" key="1">
    <source>
        <dbReference type="SAM" id="MobiDB-lite"/>
    </source>
</evidence>
<dbReference type="KEGG" id="cee:CENDO_03250"/>
<protein>
    <recommendedName>
        <fullName evidence="2">Helicase XPB/Ssl2 N-terminal domain-containing protein</fullName>
    </recommendedName>
</protein>
<evidence type="ECO:0000259" key="2">
    <source>
        <dbReference type="Pfam" id="PF13625"/>
    </source>
</evidence>
<accession>A0A4P7QGM9</accession>
<feature type="region of interest" description="Disordered" evidence="1">
    <location>
        <begin position="602"/>
        <end position="621"/>
    </location>
</feature>
<organism evidence="3 4">
    <name type="scientific">Corynebacterium endometrii</name>
    <dbReference type="NCBI Taxonomy" id="2488819"/>
    <lineage>
        <taxon>Bacteria</taxon>
        <taxon>Bacillati</taxon>
        <taxon>Actinomycetota</taxon>
        <taxon>Actinomycetes</taxon>
        <taxon>Mycobacteriales</taxon>
        <taxon>Corynebacteriaceae</taxon>
        <taxon>Corynebacterium</taxon>
    </lineage>
</organism>
<gene>
    <name evidence="3" type="ORF">CENDO_03250</name>
</gene>
<evidence type="ECO:0000313" key="3">
    <source>
        <dbReference type="EMBL" id="QCB27944.1"/>
    </source>
</evidence>
<sequence length="714" mass="75712">MKATHTSPSSAAEFRRWLASLDDSALESILNQRPDAAFPLPPGIASLATRLLLRASIAQALTSCTAAELAALEALVIAGAEINPVGLDSLPQHATPELVESLSAKALVYTPEPGNQVRVPLEVMPALPGDWSLLDTTTFTPDDVRDLPSDQRAILETLLTGGGVGATKDAAPDADPSRPVPQLIAAGMLHRIDTHTVRMPRSVRAALSGHTAAAIPLTPSGRLADEPLTGVEDESVNHAGAAAGLDVVRAMTRLGEELGHHPIALLKDKTVGIRPLGALAKQIDLSAEETARLIGLGFHARLLGRGEPKGGPEGNFLAPTELFYAWHDQPLGERWQVLIETWLSSPWATWESARGLDPDTAHERLPLQRRQVIDVYRRATVALSEEDFWEDLRFSHPIFASRTRTETIDQLRYEAQWLGVVAMGRASGVASDAGCAPALTPPTVDKFISQADMTILAPGPLTPELQRLVEMVADLESPGLASVYRVTDASIRRGMDGGLSGQEIHDFFREHNMGEVPQTIDFLIDDVARRHGTLRSGPALAYVRSDDESLIAQAAASVAELRLLAPTVAIATVPVASVLEALRAAGFAPAAEDEHGVSIDARPQPAVLPTPRAKAPREPAVTANRVSAAVAAVRAADGQEEANSPNAASEPDLDLLHSAARSGRTVAIGYADKNGSLKEVTAVPLSVAGGQVDASVGGRPVRFPLHRITSVELA</sequence>
<dbReference type="Proteomes" id="UP000296352">
    <property type="component" value="Chromosome"/>
</dbReference>
<dbReference type="OrthoDB" id="3415124at2"/>
<dbReference type="EMBL" id="CP039247">
    <property type="protein sequence ID" value="QCB27944.1"/>
    <property type="molecule type" value="Genomic_DNA"/>
</dbReference>